<feature type="domain" description="TRAPPC10/Trs130 N-terminal" evidence="6">
    <location>
        <begin position="125"/>
        <end position="199"/>
    </location>
</feature>
<feature type="domain" description="TRAPPC10/Trs130 C-terminal" evidence="5">
    <location>
        <begin position="1345"/>
        <end position="1502"/>
    </location>
</feature>
<protein>
    <recommendedName>
        <fullName evidence="11">TMEM1 family protein</fullName>
    </recommendedName>
</protein>
<dbReference type="OrthoDB" id="10256906at2759"/>
<dbReference type="GO" id="GO:0006891">
    <property type="term" value="P:intra-Golgi vesicle-mediated transport"/>
    <property type="evidence" value="ECO:0007669"/>
    <property type="project" value="TreeGrafter"/>
</dbReference>
<dbReference type="EMBL" id="MU003778">
    <property type="protein sequence ID" value="KAF2723186.1"/>
    <property type="molecule type" value="Genomic_DNA"/>
</dbReference>
<evidence type="ECO:0000259" key="6">
    <source>
        <dbReference type="Pfam" id="PF23036"/>
    </source>
</evidence>
<keyword evidence="10" id="KW-1185">Reference proteome</keyword>
<dbReference type="Proteomes" id="UP000799441">
    <property type="component" value="Unassembled WGS sequence"/>
</dbReference>
<feature type="region of interest" description="Disordered" evidence="4">
    <location>
        <begin position="592"/>
        <end position="611"/>
    </location>
</feature>
<feature type="compositionally biased region" description="Low complexity" evidence="4">
    <location>
        <begin position="520"/>
        <end position="531"/>
    </location>
</feature>
<dbReference type="Pfam" id="PF12584">
    <property type="entry name" value="TRAPPC10"/>
    <property type="match status" value="1"/>
</dbReference>
<keyword evidence="2" id="KW-0813">Transport</keyword>
<dbReference type="GO" id="GO:1990071">
    <property type="term" value="C:TRAPPII protein complex"/>
    <property type="evidence" value="ECO:0007669"/>
    <property type="project" value="InterPro"/>
</dbReference>
<evidence type="ECO:0000259" key="7">
    <source>
        <dbReference type="Pfam" id="PF23274"/>
    </source>
</evidence>
<reference evidence="9" key="1">
    <citation type="journal article" date="2020" name="Stud. Mycol.">
        <title>101 Dothideomycetes genomes: a test case for predicting lifestyles and emergence of pathogens.</title>
        <authorList>
            <person name="Haridas S."/>
            <person name="Albert R."/>
            <person name="Binder M."/>
            <person name="Bloem J."/>
            <person name="Labutti K."/>
            <person name="Salamov A."/>
            <person name="Andreopoulos B."/>
            <person name="Baker S."/>
            <person name="Barry K."/>
            <person name="Bills G."/>
            <person name="Bluhm B."/>
            <person name="Cannon C."/>
            <person name="Castanera R."/>
            <person name="Culley D."/>
            <person name="Daum C."/>
            <person name="Ezra D."/>
            <person name="Gonzalez J."/>
            <person name="Henrissat B."/>
            <person name="Kuo A."/>
            <person name="Liang C."/>
            <person name="Lipzen A."/>
            <person name="Lutzoni F."/>
            <person name="Magnuson J."/>
            <person name="Mondo S."/>
            <person name="Nolan M."/>
            <person name="Ohm R."/>
            <person name="Pangilinan J."/>
            <person name="Park H.-J."/>
            <person name="Ramirez L."/>
            <person name="Alfaro M."/>
            <person name="Sun H."/>
            <person name="Tritt A."/>
            <person name="Yoshinaga Y."/>
            <person name="Zwiers L.-H."/>
            <person name="Turgeon B."/>
            <person name="Goodwin S."/>
            <person name="Spatafora J."/>
            <person name="Crous P."/>
            <person name="Grigoriev I."/>
        </authorList>
    </citation>
    <scope>NUCLEOTIDE SEQUENCE</scope>
    <source>
        <strain evidence="9">CBS 116435</strain>
    </source>
</reference>
<keyword evidence="3" id="KW-0333">Golgi apparatus</keyword>
<feature type="region of interest" description="Disordered" evidence="4">
    <location>
        <begin position="689"/>
        <end position="712"/>
    </location>
</feature>
<dbReference type="InterPro" id="IPR055505">
    <property type="entry name" value="DUF7077"/>
</dbReference>
<dbReference type="GO" id="GO:0034498">
    <property type="term" value="P:early endosome to Golgi transport"/>
    <property type="evidence" value="ECO:0007669"/>
    <property type="project" value="TreeGrafter"/>
</dbReference>
<dbReference type="InterPro" id="IPR022233">
    <property type="entry name" value="TRAPPC10/Trs130_C"/>
</dbReference>
<dbReference type="Pfam" id="PF24965">
    <property type="entry name" value="TRS130_4HB"/>
    <property type="match status" value="1"/>
</dbReference>
<feature type="region of interest" description="Disordered" evidence="4">
    <location>
        <begin position="268"/>
        <end position="288"/>
    </location>
</feature>
<evidence type="ECO:0008006" key="11">
    <source>
        <dbReference type="Google" id="ProtNLM"/>
    </source>
</evidence>
<dbReference type="InterPro" id="IPR056916">
    <property type="entry name" value="NTS_TR130"/>
</dbReference>
<feature type="compositionally biased region" description="Polar residues" evidence="4">
    <location>
        <begin position="592"/>
        <end position="607"/>
    </location>
</feature>
<evidence type="ECO:0000259" key="8">
    <source>
        <dbReference type="Pfam" id="PF24967"/>
    </source>
</evidence>
<feature type="region of interest" description="Disordered" evidence="4">
    <location>
        <begin position="618"/>
        <end position="639"/>
    </location>
</feature>
<feature type="domain" description="Trs130 NTS" evidence="8">
    <location>
        <begin position="720"/>
        <end position="812"/>
    </location>
</feature>
<feature type="compositionally biased region" description="Polar residues" evidence="4">
    <location>
        <begin position="81"/>
        <end position="106"/>
    </location>
</feature>
<feature type="domain" description="TRAPPC10/Trs130 N-terminal" evidence="6">
    <location>
        <begin position="237"/>
        <end position="461"/>
    </location>
</feature>
<name>A0A9P4QDY8_9PEZI</name>
<feature type="region of interest" description="Disordered" evidence="4">
    <location>
        <begin position="57"/>
        <end position="132"/>
    </location>
</feature>
<evidence type="ECO:0000256" key="2">
    <source>
        <dbReference type="ARBA" id="ARBA00022448"/>
    </source>
</evidence>
<accession>A0A9P4QDY8</accession>
<evidence type="ECO:0000313" key="10">
    <source>
        <dbReference type="Proteomes" id="UP000799441"/>
    </source>
</evidence>
<dbReference type="Pfam" id="PF24967">
    <property type="entry name" value="NTS_TR130"/>
    <property type="match status" value="1"/>
</dbReference>
<evidence type="ECO:0000259" key="5">
    <source>
        <dbReference type="Pfam" id="PF12584"/>
    </source>
</evidence>
<comment type="caution">
    <text evidence="9">The sequence shown here is derived from an EMBL/GenBank/DDBJ whole genome shotgun (WGS) entry which is preliminary data.</text>
</comment>
<evidence type="ECO:0000313" key="9">
    <source>
        <dbReference type="EMBL" id="KAF2723186.1"/>
    </source>
</evidence>
<evidence type="ECO:0000256" key="4">
    <source>
        <dbReference type="SAM" id="MobiDB-lite"/>
    </source>
</evidence>
<organism evidence="9 10">
    <name type="scientific">Polychaeton citri CBS 116435</name>
    <dbReference type="NCBI Taxonomy" id="1314669"/>
    <lineage>
        <taxon>Eukaryota</taxon>
        <taxon>Fungi</taxon>
        <taxon>Dikarya</taxon>
        <taxon>Ascomycota</taxon>
        <taxon>Pezizomycotina</taxon>
        <taxon>Dothideomycetes</taxon>
        <taxon>Dothideomycetidae</taxon>
        <taxon>Capnodiales</taxon>
        <taxon>Capnodiaceae</taxon>
        <taxon>Polychaeton</taxon>
    </lineage>
</organism>
<feature type="compositionally biased region" description="Basic and acidic residues" evidence="4">
    <location>
        <begin position="214"/>
        <end position="227"/>
    </location>
</feature>
<gene>
    <name evidence="9" type="ORF">K431DRAFT_283344</name>
</gene>
<feature type="region of interest" description="Disordered" evidence="4">
    <location>
        <begin position="202"/>
        <end position="237"/>
    </location>
</feature>
<evidence type="ECO:0000256" key="1">
    <source>
        <dbReference type="ARBA" id="ARBA00004555"/>
    </source>
</evidence>
<dbReference type="Pfam" id="PF23274">
    <property type="entry name" value="DUF7077"/>
    <property type="match status" value="1"/>
</dbReference>
<proteinExistence type="predicted"/>
<dbReference type="InterPro" id="IPR056913">
    <property type="entry name" value="TRAPPC10/Trs130_N"/>
</dbReference>
<evidence type="ECO:0000256" key="3">
    <source>
        <dbReference type="ARBA" id="ARBA00023034"/>
    </source>
</evidence>
<comment type="subcellular location">
    <subcellularLocation>
        <location evidence="1">Golgi apparatus</location>
    </subcellularLocation>
</comment>
<sequence>MDSSSKVTVEYRDPSGIFNLVQPLLFSRLPLRNLNWQSGSRPLRQIKRLDIEFVPDRETENDSRPAWQRGGADVRPHNTPGEASSNQGDLQSNSQHENPSHTSSSLDIVRSGTHVQHPPRTTSRSERRHQIPGLKATPYLRIYLLRCDDKESYKSTERSKIRIWLRDQAKTASAAGVGGKKHDASEWMIIHIVIPDTVAASEPRWRAKNSTDNPDQRHSDEIRERPKSSTKWPGKGSRTVFDKLRADFNEPSKSAPDRIAQVRLQKQDVPSDLLPTPAQASNLQETQQERDSAWSDLISKLKSLTLTSFDVRVRQYEQDIAEREAQRSLPGWNFNTFFILKEGLARGLESIGLVEDALAIYDELAAGLEAVLRDDARENAAATASATTFAEFTDDIRQRILASGGDTHGPSNYDADRTDSSTGGIFNKDYRSAIVTSSISVFDFYCYLFIRQKALILRLASSSANRQSNGKSATGTSGEHVEDLVRLSEVARRSLNFIHSSARALRQDLAVGSRNERPQSKSISQSPPPSVSDLSLLVDAWSYIVAEQSLKETEVRNPSLSQAFAANGHSVQIERPLKKPEFLFGAGGNAYPQRSSSLTSGPPQKSQGVERLISPQQSVQLDPNGPLSPPPSRSSSIAPERQIPGFADLCSLRAQLCMTKRQSLVMLGAAKGWKIKKSDQAGANNDLFVGTHPDATNQEGTKSEDDRDRVGTLDSLPSNSDIVLRTEASFQGRFEELSRTCIQLYISGDRPKSAELITKDLALLKYQQRDYAASTDLWRQVLPSYASCGWSLLEANAIDVYTRCLKQLERNEEYMRTILALLAKIAERRREIINNRATGLQAAPETCHNFATKDKLAEAIAVSTKLHEDIVVPLEWYFLETEVEQEVLHCDDNDGFQLKLRLQHLLEAAFKPDAITVRLVSLEDPSLEIRLSATDPPYLTPAETIHVRLTSSEMAFGPFYVDKIEVRLGRLLLEKATHMEPKLDPGSIDLSSLNLGNEDGRQQKDLIYLFPSPDALVADVSVARSIHLDKPRMLEIHITSGSNEVSSAEIRLRPATAGLRLHLADSKREVSRGQDLALSSKPGALFIEHISPRETAVIRIPYSMEHSSQQIAVKLELHYTTASKTYMFHTASTSRHELPLDVDVNDAFCFDILLSSFSIRTATGRPLLVYNMELQESLAYAVHSPPLIGAARPVLHHKSSKITYKIRQKIGQPQAVSKQGSALTLRLKYLQVEELYVGSCKMLLATMMQKSDFRRYERLLSWWFDARVRSTLDHVMLEQAVIFGFASLPNIETCLWHEIITTLPHTVRQPLLSDLQAWHTEHSQVELAVAQEGFATSPREVALSVEVPKVDAVFNTHLILENPYSKELQSDLNILVLGEPIRAEIVLKYTTCWSKPERRTSGKHTVGGRKCLLQVHANSEFWALGGRKRIIFTLEEQELSTEPRKFSVTLVPLRLGRCSLPSVDVSAMNADIDVSSKESANGSTDFTCESFYENAAAFVQVVSRKSRARVHIPELVLPLTLDSESPERSSSAQ</sequence>
<dbReference type="Pfam" id="PF23036">
    <property type="entry name" value="TRAPPC10_1st"/>
    <property type="match status" value="2"/>
</dbReference>
<dbReference type="InterPro" id="IPR045126">
    <property type="entry name" value="TRAPPC10/Trs130"/>
</dbReference>
<feature type="domain" description="DUF7077" evidence="7">
    <location>
        <begin position="1013"/>
        <end position="1133"/>
    </location>
</feature>
<dbReference type="GO" id="GO:0005829">
    <property type="term" value="C:cytosol"/>
    <property type="evidence" value="ECO:0007669"/>
    <property type="project" value="GOC"/>
</dbReference>
<feature type="region of interest" description="Disordered" evidence="4">
    <location>
        <begin position="510"/>
        <end position="531"/>
    </location>
</feature>
<dbReference type="PANTHER" id="PTHR13251:SF3">
    <property type="entry name" value="TRAFFICKING PROTEIN PARTICLE COMPLEX SUBUNIT 10"/>
    <property type="match status" value="1"/>
</dbReference>
<dbReference type="PANTHER" id="PTHR13251">
    <property type="entry name" value="EPILEPSY HOLOPROSENCEPHALY CANDIDATE 1/TMEM1"/>
    <property type="match status" value="1"/>
</dbReference>
<feature type="compositionally biased region" description="Basic and acidic residues" evidence="4">
    <location>
        <begin position="701"/>
        <end position="711"/>
    </location>
</feature>